<keyword evidence="1" id="KW-0472">Membrane</keyword>
<feature type="transmembrane region" description="Helical" evidence="1">
    <location>
        <begin position="232"/>
        <end position="255"/>
    </location>
</feature>
<organism evidence="2 3">
    <name type="scientific">Streptomyces chengmaiensis</name>
    <dbReference type="NCBI Taxonomy" id="3040919"/>
    <lineage>
        <taxon>Bacteria</taxon>
        <taxon>Bacillati</taxon>
        <taxon>Actinomycetota</taxon>
        <taxon>Actinomycetes</taxon>
        <taxon>Kitasatosporales</taxon>
        <taxon>Streptomycetaceae</taxon>
        <taxon>Streptomyces</taxon>
    </lineage>
</organism>
<feature type="transmembrane region" description="Helical" evidence="1">
    <location>
        <begin position="63"/>
        <end position="83"/>
    </location>
</feature>
<sequence length="331" mass="33742">MTPTTFATAPEAPGAACRLPAALRAVAIAACVPYITLKAAWIAGSRIGIPEGSVLLEHRGTMIVANGVTLLMDACVVLLALLLTRPWGLRVRAWLLAAPIWVATGLLAPIMVGFPLQLAVAALGGSTSVEEASEAAFLDSWVFAVVYGGFIAQGLALGGLFVLYARARWSRVWRGRIWDLPSAATGPFMRAAVAAGALAALGPAVLHVMWALGADVGLPAETASSGTGTAGFRVLEAVRVLFAALALGGAVSLAFRRFPGTRVRTALAAAWTGSAALGAWGGCLTLVALLPVSDGTGGVSALPSLAYAVEMVSGALFACGIATLLRRRGTA</sequence>
<keyword evidence="3" id="KW-1185">Reference proteome</keyword>
<feature type="transmembrane region" description="Helical" evidence="1">
    <location>
        <begin position="141"/>
        <end position="167"/>
    </location>
</feature>
<name>A0ABT6HR59_9ACTN</name>
<dbReference type="EMBL" id="JARWBG010000017">
    <property type="protein sequence ID" value="MDH2390349.1"/>
    <property type="molecule type" value="Genomic_DNA"/>
</dbReference>
<dbReference type="RefSeq" id="WP_279928835.1">
    <property type="nucleotide sequence ID" value="NZ_JARWBG010000017.1"/>
</dbReference>
<feature type="transmembrane region" description="Helical" evidence="1">
    <location>
        <begin position="95"/>
        <end position="121"/>
    </location>
</feature>
<feature type="transmembrane region" description="Helical" evidence="1">
    <location>
        <begin position="21"/>
        <end position="43"/>
    </location>
</feature>
<keyword evidence="1" id="KW-1133">Transmembrane helix</keyword>
<keyword evidence="1" id="KW-0812">Transmembrane</keyword>
<evidence type="ECO:0000256" key="1">
    <source>
        <dbReference type="SAM" id="Phobius"/>
    </source>
</evidence>
<feature type="transmembrane region" description="Helical" evidence="1">
    <location>
        <begin position="188"/>
        <end position="212"/>
    </location>
</feature>
<evidence type="ECO:0000313" key="2">
    <source>
        <dbReference type="EMBL" id="MDH2390349.1"/>
    </source>
</evidence>
<proteinExistence type="predicted"/>
<gene>
    <name evidence="2" type="ORF">QCN29_16410</name>
</gene>
<comment type="caution">
    <text evidence="2">The sequence shown here is derived from an EMBL/GenBank/DDBJ whole genome shotgun (WGS) entry which is preliminary data.</text>
</comment>
<feature type="transmembrane region" description="Helical" evidence="1">
    <location>
        <begin position="267"/>
        <end position="292"/>
    </location>
</feature>
<reference evidence="2 3" key="1">
    <citation type="submission" date="2023-04" db="EMBL/GenBank/DDBJ databases">
        <title>Streptomyces chengmaiensis sp. nov. isolated from the stem of mangrove plant in Hainan.</title>
        <authorList>
            <person name="Huang X."/>
            <person name="Zhou S."/>
            <person name="Chu X."/>
            <person name="Xie Y."/>
            <person name="Lin Y."/>
        </authorList>
    </citation>
    <scope>NUCLEOTIDE SEQUENCE [LARGE SCALE GENOMIC DNA]</scope>
    <source>
        <strain evidence="2 3">HNM0663</strain>
    </source>
</reference>
<accession>A0ABT6HR59</accession>
<evidence type="ECO:0000313" key="3">
    <source>
        <dbReference type="Proteomes" id="UP001223144"/>
    </source>
</evidence>
<feature type="transmembrane region" description="Helical" evidence="1">
    <location>
        <begin position="304"/>
        <end position="325"/>
    </location>
</feature>
<protein>
    <recommendedName>
        <fullName evidence="4">LigA protein</fullName>
    </recommendedName>
</protein>
<evidence type="ECO:0008006" key="4">
    <source>
        <dbReference type="Google" id="ProtNLM"/>
    </source>
</evidence>
<dbReference type="Proteomes" id="UP001223144">
    <property type="component" value="Unassembled WGS sequence"/>
</dbReference>